<proteinExistence type="predicted"/>
<name>A0ABU7CZR3_9TELE</name>
<accession>A0ABU7CZR3</accession>
<gene>
    <name evidence="1" type="ORF">CHARACLAT_020034</name>
</gene>
<keyword evidence="2" id="KW-1185">Reference proteome</keyword>
<evidence type="ECO:0000313" key="2">
    <source>
        <dbReference type="Proteomes" id="UP001352852"/>
    </source>
</evidence>
<dbReference type="EMBL" id="JAHUTJ010010057">
    <property type="protein sequence ID" value="MED6268204.1"/>
    <property type="molecule type" value="Genomic_DNA"/>
</dbReference>
<sequence length="89" mass="10030">MIGPSPGHRRITGYSDLSSMLRSDPCDSVLDSKLLFSVSMFRQVLETTPTPIFRSNREPPFLSYLQPCSSEITLGKHDIIAHLPVPWAW</sequence>
<comment type="caution">
    <text evidence="1">The sequence shown here is derived from an EMBL/GenBank/DDBJ whole genome shotgun (WGS) entry which is preliminary data.</text>
</comment>
<dbReference type="Proteomes" id="UP001352852">
    <property type="component" value="Unassembled WGS sequence"/>
</dbReference>
<evidence type="ECO:0000313" key="1">
    <source>
        <dbReference type="EMBL" id="MED6268204.1"/>
    </source>
</evidence>
<protein>
    <submittedName>
        <fullName evidence="1">Uncharacterized protein</fullName>
    </submittedName>
</protein>
<organism evidence="1 2">
    <name type="scientific">Characodon lateralis</name>
    <dbReference type="NCBI Taxonomy" id="208331"/>
    <lineage>
        <taxon>Eukaryota</taxon>
        <taxon>Metazoa</taxon>
        <taxon>Chordata</taxon>
        <taxon>Craniata</taxon>
        <taxon>Vertebrata</taxon>
        <taxon>Euteleostomi</taxon>
        <taxon>Actinopterygii</taxon>
        <taxon>Neopterygii</taxon>
        <taxon>Teleostei</taxon>
        <taxon>Neoteleostei</taxon>
        <taxon>Acanthomorphata</taxon>
        <taxon>Ovalentaria</taxon>
        <taxon>Atherinomorphae</taxon>
        <taxon>Cyprinodontiformes</taxon>
        <taxon>Goodeidae</taxon>
        <taxon>Characodon</taxon>
    </lineage>
</organism>
<reference evidence="1 2" key="1">
    <citation type="submission" date="2021-06" db="EMBL/GenBank/DDBJ databases">
        <authorList>
            <person name="Palmer J.M."/>
        </authorList>
    </citation>
    <scope>NUCLEOTIDE SEQUENCE [LARGE SCALE GENOMIC DNA]</scope>
    <source>
        <strain evidence="1 2">CL_MEX2019</strain>
        <tissue evidence="1">Muscle</tissue>
    </source>
</reference>